<dbReference type="Pfam" id="PF19940">
    <property type="entry name" value="DUF6402"/>
    <property type="match status" value="1"/>
</dbReference>
<sequence>MVLEFEQDEARIEWEPDASVTADIYQVKVYAQPKDGGSKSLVHTSQEFELGTGKHLYRLTIDYMYYNRAAKATATGSGPLPNILEFSFAILIEGEETEVADVVEVHFVRYVPQLMGIKGFSNAEGLQRIWFTRGSNINKDSVDPEIDAVTFSWATSESSQVRTEANQFIRATENALNAWTNTAPKRSLKAEINRMVTDGKMSLPASQGSKTSFGVTSKAIITHRGEKMPEYEKYYFNSKSFSGFFDMGVHFMTDGLDDFVASLANFNFHMYAKGELVYNEPGLISNASVQVNVKQLGIYIKDSYDFIDDDPSAASQELGFWRIDSRDAITIERTRDNPSGFFEVTNKSYRDYRDAHQMGYNYHLYSTVKLESINANFKL</sequence>
<proteinExistence type="predicted"/>
<organism evidence="1 2">
    <name type="scientific">Gangjinia marincola</name>
    <dbReference type="NCBI Taxonomy" id="578463"/>
    <lineage>
        <taxon>Bacteria</taxon>
        <taxon>Pseudomonadati</taxon>
        <taxon>Bacteroidota</taxon>
        <taxon>Flavobacteriia</taxon>
        <taxon>Flavobacteriales</taxon>
        <taxon>Flavobacteriaceae</taxon>
        <taxon>Gangjinia</taxon>
    </lineage>
</organism>
<reference evidence="2" key="1">
    <citation type="journal article" date="2019" name="Int. J. Syst. Evol. Microbiol.">
        <title>The Global Catalogue of Microorganisms (GCM) 10K type strain sequencing project: providing services to taxonomists for standard genome sequencing and annotation.</title>
        <authorList>
            <consortium name="The Broad Institute Genomics Platform"/>
            <consortium name="The Broad Institute Genome Sequencing Center for Infectious Disease"/>
            <person name="Wu L."/>
            <person name="Ma J."/>
        </authorList>
    </citation>
    <scope>NUCLEOTIDE SEQUENCE [LARGE SCALE GENOMIC DNA]</scope>
    <source>
        <strain evidence="2">JCM 16082</strain>
    </source>
</reference>
<dbReference type="EMBL" id="BAAAFG010000014">
    <property type="protein sequence ID" value="GAA0872269.1"/>
    <property type="molecule type" value="Genomic_DNA"/>
</dbReference>
<dbReference type="InterPro" id="IPR045646">
    <property type="entry name" value="DUF6402"/>
</dbReference>
<evidence type="ECO:0000313" key="1">
    <source>
        <dbReference type="EMBL" id="GAA0872269.1"/>
    </source>
</evidence>
<protein>
    <submittedName>
        <fullName evidence="1">Uncharacterized protein</fullName>
    </submittedName>
</protein>
<dbReference type="RefSeq" id="WP_343765311.1">
    <property type="nucleotide sequence ID" value="NZ_BAAAFG010000014.1"/>
</dbReference>
<dbReference type="Proteomes" id="UP001500507">
    <property type="component" value="Unassembled WGS sequence"/>
</dbReference>
<evidence type="ECO:0000313" key="2">
    <source>
        <dbReference type="Proteomes" id="UP001500507"/>
    </source>
</evidence>
<comment type="caution">
    <text evidence="1">The sequence shown here is derived from an EMBL/GenBank/DDBJ whole genome shotgun (WGS) entry which is preliminary data.</text>
</comment>
<gene>
    <name evidence="1" type="ORF">GCM10009117_14160</name>
</gene>
<name>A0ABP3XS73_9FLAO</name>
<keyword evidence="2" id="KW-1185">Reference proteome</keyword>
<accession>A0ABP3XS73</accession>